<feature type="region of interest" description="Disordered" evidence="1">
    <location>
        <begin position="457"/>
        <end position="482"/>
    </location>
</feature>
<evidence type="ECO:0000313" key="3">
    <source>
        <dbReference type="Proteomes" id="UP000039865"/>
    </source>
</evidence>
<dbReference type="AlphaFoldDB" id="A0A077ZSZ5"/>
<keyword evidence="3" id="KW-1185">Reference proteome</keyword>
<feature type="region of interest" description="Disordered" evidence="1">
    <location>
        <begin position="25"/>
        <end position="83"/>
    </location>
</feature>
<dbReference type="InParanoid" id="A0A077ZSZ5"/>
<dbReference type="EMBL" id="CCKQ01001904">
    <property type="protein sequence ID" value="CDW73007.1"/>
    <property type="molecule type" value="Genomic_DNA"/>
</dbReference>
<dbReference type="Proteomes" id="UP000039865">
    <property type="component" value="Unassembled WGS sequence"/>
</dbReference>
<sequence>MYIGPWQEFKLAKILQIKDKIEKEEHEANRLQEPQGKSPQKGKAYSTGARINSDHNNVYENQVFKSNSNQRADSRQNTKRQQAASDYQYKFKMDPQFAPAPKPVPVLKGSYSDPKGKNGKALSVNRNANSLLQQKTLDSNSNDFMKRGSPPTSNYSYAISGAHSTQYTQGAVLVKQVESFHKGPQSLNSKGSYLSTTQSASNKASLSEYRAQLRNRNNQNNQLPIEVHYEQWNRFENFLKFASKKEIKDRMKELDPPPLENYIDPDVIDKIRAANKPPPVQRKSILKGDKGQVSAKEENRIRIEKMKQLYGLYKQFQEEEQKQDSQANSSSTLYGGTQEALQQNMEKEVKSNNFILPEVQNTPKQSEDQQLKKYLVLQQTQQHNQPAVKLPELPKNKIEIQNNSQAQNTANQKPSLYNFYQKIIDRSNPTQLAEKEEKFKHPNYQVQLPAQNKFKSSYVDPNQVSNQNNQLQPNQQILNRPAPLIDQDDIREDLSEEEDKVNSKDELTSSIKRRDPHDKSLRKSFEESEVDGLIKWAKDLPDDLGNSQTSFFKKGFM</sequence>
<protein>
    <submittedName>
        <fullName evidence="2">Uncharacterized protein</fullName>
    </submittedName>
</protein>
<name>A0A077ZSZ5_STYLE</name>
<evidence type="ECO:0000256" key="1">
    <source>
        <dbReference type="SAM" id="MobiDB-lite"/>
    </source>
</evidence>
<feature type="region of interest" description="Disordered" evidence="1">
    <location>
        <begin position="494"/>
        <end position="529"/>
    </location>
</feature>
<evidence type="ECO:0000313" key="2">
    <source>
        <dbReference type="EMBL" id="CDW73007.1"/>
    </source>
</evidence>
<feature type="compositionally biased region" description="Polar residues" evidence="1">
    <location>
        <begin position="54"/>
        <end position="71"/>
    </location>
</feature>
<dbReference type="OrthoDB" id="10672612at2759"/>
<accession>A0A077ZSZ5</accession>
<proteinExistence type="predicted"/>
<organism evidence="2 3">
    <name type="scientific">Stylonychia lemnae</name>
    <name type="common">Ciliate</name>
    <dbReference type="NCBI Taxonomy" id="5949"/>
    <lineage>
        <taxon>Eukaryota</taxon>
        <taxon>Sar</taxon>
        <taxon>Alveolata</taxon>
        <taxon>Ciliophora</taxon>
        <taxon>Intramacronucleata</taxon>
        <taxon>Spirotrichea</taxon>
        <taxon>Stichotrichia</taxon>
        <taxon>Sporadotrichida</taxon>
        <taxon>Oxytrichidae</taxon>
        <taxon>Stylonychinae</taxon>
        <taxon>Stylonychia</taxon>
    </lineage>
</organism>
<reference evidence="2 3" key="1">
    <citation type="submission" date="2014-06" db="EMBL/GenBank/DDBJ databases">
        <authorList>
            <person name="Swart Estienne"/>
        </authorList>
    </citation>
    <scope>NUCLEOTIDE SEQUENCE [LARGE SCALE GENOMIC DNA]</scope>
    <source>
        <strain evidence="2 3">130c</strain>
    </source>
</reference>
<feature type="compositionally biased region" description="Low complexity" evidence="1">
    <location>
        <begin position="461"/>
        <end position="479"/>
    </location>
</feature>
<feature type="compositionally biased region" description="Basic and acidic residues" evidence="1">
    <location>
        <begin position="500"/>
        <end position="526"/>
    </location>
</feature>
<gene>
    <name evidence="2" type="primary">Contig16310.g802</name>
    <name evidence="2" type="ORF">STYLEM_1975</name>
</gene>